<keyword evidence="2" id="KW-0808">Transferase</keyword>
<protein>
    <recommendedName>
        <fullName evidence="3">Methyltransferase small domain-containing protein</fullName>
    </recommendedName>
</protein>
<organism evidence="4 5">
    <name type="scientific">Candidatus Portnoybacteria bacterium CG10_big_fil_rev_8_21_14_0_10_36_7</name>
    <dbReference type="NCBI Taxonomy" id="1974812"/>
    <lineage>
        <taxon>Bacteria</taxon>
        <taxon>Candidatus Portnoyibacteriota</taxon>
    </lineage>
</organism>
<name>A0A2M8KEU0_9BACT</name>
<keyword evidence="1" id="KW-0489">Methyltransferase</keyword>
<feature type="domain" description="Methyltransferase small" evidence="3">
    <location>
        <begin position="21"/>
        <end position="160"/>
    </location>
</feature>
<evidence type="ECO:0000256" key="2">
    <source>
        <dbReference type="ARBA" id="ARBA00022679"/>
    </source>
</evidence>
<proteinExistence type="predicted"/>
<dbReference type="InterPro" id="IPR046977">
    <property type="entry name" value="RsmC/RlmG"/>
</dbReference>
<dbReference type="GO" id="GO:0032259">
    <property type="term" value="P:methylation"/>
    <property type="evidence" value="ECO:0007669"/>
    <property type="project" value="UniProtKB-KW"/>
</dbReference>
<dbReference type="GO" id="GO:0008757">
    <property type="term" value="F:S-adenosylmethionine-dependent methyltransferase activity"/>
    <property type="evidence" value="ECO:0007669"/>
    <property type="project" value="InterPro"/>
</dbReference>
<dbReference type="PANTHER" id="PTHR47816:SF4">
    <property type="entry name" value="RIBOSOMAL RNA SMALL SUBUNIT METHYLTRANSFERASE C"/>
    <property type="match status" value="1"/>
</dbReference>
<dbReference type="Proteomes" id="UP000231450">
    <property type="component" value="Unassembled WGS sequence"/>
</dbReference>
<reference evidence="5" key="1">
    <citation type="submission" date="2017-09" db="EMBL/GenBank/DDBJ databases">
        <title>Depth-based differentiation of microbial function through sediment-hosted aquifers and enrichment of novel symbionts in the deep terrestrial subsurface.</title>
        <authorList>
            <person name="Probst A.J."/>
            <person name="Ladd B."/>
            <person name="Jarett J.K."/>
            <person name="Geller-Mcgrath D.E."/>
            <person name="Sieber C.M.K."/>
            <person name="Emerson J.B."/>
            <person name="Anantharaman K."/>
            <person name="Thomas B.C."/>
            <person name="Malmstrom R."/>
            <person name="Stieglmeier M."/>
            <person name="Klingl A."/>
            <person name="Woyke T."/>
            <person name="Ryan C.M."/>
            <person name="Banfield J.F."/>
        </authorList>
    </citation>
    <scope>NUCLEOTIDE SEQUENCE [LARGE SCALE GENOMIC DNA]</scope>
</reference>
<accession>A0A2M8KEU0</accession>
<dbReference type="PANTHER" id="PTHR47816">
    <property type="entry name" value="RIBOSOMAL RNA SMALL SUBUNIT METHYLTRANSFERASE C"/>
    <property type="match status" value="1"/>
</dbReference>
<sequence>MENFDAYFKKTVQYTYRGNNLQFRISQDLFSSYGIDIGTQRLLRTLTSEKFNDFNKVLDLGCGYGPIGIALKSVCQSCVVHMVDRDALALGYSRQNVELNNLSNFKIYASLGYDDVKETDFDLIVSNIPAKVGEPVLSHILQDARFYLRPGGRVVIVVIEAIAEYVAKVLADPNINILFRNSWPGHVVYHYEFSSGASLVPKPTVNTFEGGIYDRGKKII</sequence>
<evidence type="ECO:0000259" key="3">
    <source>
        <dbReference type="Pfam" id="PF05175"/>
    </source>
</evidence>
<dbReference type="AlphaFoldDB" id="A0A2M8KEU0"/>
<dbReference type="InterPro" id="IPR007848">
    <property type="entry name" value="Small_mtfrase_dom"/>
</dbReference>
<comment type="caution">
    <text evidence="4">The sequence shown here is derived from an EMBL/GenBank/DDBJ whole genome shotgun (WGS) entry which is preliminary data.</text>
</comment>
<dbReference type="InterPro" id="IPR029063">
    <property type="entry name" value="SAM-dependent_MTases_sf"/>
</dbReference>
<dbReference type="SUPFAM" id="SSF53335">
    <property type="entry name" value="S-adenosyl-L-methionine-dependent methyltransferases"/>
    <property type="match status" value="1"/>
</dbReference>
<dbReference type="Pfam" id="PF05175">
    <property type="entry name" value="MTS"/>
    <property type="match status" value="1"/>
</dbReference>
<dbReference type="CDD" id="cd02440">
    <property type="entry name" value="AdoMet_MTases"/>
    <property type="match status" value="1"/>
</dbReference>
<feature type="non-terminal residue" evidence="4">
    <location>
        <position position="220"/>
    </location>
</feature>
<dbReference type="Gene3D" id="3.40.50.150">
    <property type="entry name" value="Vaccinia Virus protein VP39"/>
    <property type="match status" value="1"/>
</dbReference>
<evidence type="ECO:0000313" key="5">
    <source>
        <dbReference type="Proteomes" id="UP000231450"/>
    </source>
</evidence>
<gene>
    <name evidence="4" type="ORF">COU81_00925</name>
</gene>
<evidence type="ECO:0000313" key="4">
    <source>
        <dbReference type="EMBL" id="PJE58403.1"/>
    </source>
</evidence>
<dbReference type="EMBL" id="PFDW01000019">
    <property type="protein sequence ID" value="PJE58403.1"/>
    <property type="molecule type" value="Genomic_DNA"/>
</dbReference>
<evidence type="ECO:0000256" key="1">
    <source>
        <dbReference type="ARBA" id="ARBA00022603"/>
    </source>
</evidence>